<dbReference type="InterPro" id="IPR009836">
    <property type="entry name" value="GRDP-like"/>
</dbReference>
<protein>
    <submittedName>
        <fullName evidence="1">Uncharacterized protein</fullName>
    </submittedName>
</protein>
<reference evidence="1 2" key="1">
    <citation type="submission" date="2009-11" db="EMBL/GenBank/DDBJ databases">
        <title>Annotation of Allomyces macrogynus ATCC 38327.</title>
        <authorList>
            <consortium name="The Broad Institute Genome Sequencing Platform"/>
            <person name="Russ C."/>
            <person name="Cuomo C."/>
            <person name="Burger G."/>
            <person name="Gray M.W."/>
            <person name="Holland P.W.H."/>
            <person name="King N."/>
            <person name="Lang F.B.F."/>
            <person name="Roger A.J."/>
            <person name="Ruiz-Trillo I."/>
            <person name="Young S.K."/>
            <person name="Zeng Q."/>
            <person name="Gargeya S."/>
            <person name="Fitzgerald M."/>
            <person name="Haas B."/>
            <person name="Abouelleil A."/>
            <person name="Alvarado L."/>
            <person name="Arachchi H.M."/>
            <person name="Berlin A."/>
            <person name="Chapman S.B."/>
            <person name="Gearin G."/>
            <person name="Goldberg J."/>
            <person name="Griggs A."/>
            <person name="Gujja S."/>
            <person name="Hansen M."/>
            <person name="Heiman D."/>
            <person name="Howarth C."/>
            <person name="Larimer J."/>
            <person name="Lui A."/>
            <person name="MacDonald P.J.P."/>
            <person name="McCowen C."/>
            <person name="Montmayeur A."/>
            <person name="Murphy C."/>
            <person name="Neiman D."/>
            <person name="Pearson M."/>
            <person name="Priest M."/>
            <person name="Roberts A."/>
            <person name="Saif S."/>
            <person name="Shea T."/>
            <person name="Sisk P."/>
            <person name="Stolte C."/>
            <person name="Sykes S."/>
            <person name="Wortman J."/>
            <person name="Nusbaum C."/>
            <person name="Birren B."/>
        </authorList>
    </citation>
    <scope>NUCLEOTIDE SEQUENCE [LARGE SCALE GENOMIC DNA]</scope>
    <source>
        <strain evidence="1 2">ATCC 38327</strain>
    </source>
</reference>
<evidence type="ECO:0000313" key="2">
    <source>
        <dbReference type="Proteomes" id="UP000054350"/>
    </source>
</evidence>
<accession>A0A0L0RUM2</accession>
<dbReference type="PANTHER" id="PTHR34365">
    <property type="entry name" value="ENOLASE (DUF1399)"/>
    <property type="match status" value="1"/>
</dbReference>
<reference evidence="2" key="2">
    <citation type="submission" date="2009-11" db="EMBL/GenBank/DDBJ databases">
        <title>The Genome Sequence of Allomyces macrogynus strain ATCC 38327.</title>
        <authorList>
            <consortium name="The Broad Institute Genome Sequencing Platform"/>
            <person name="Russ C."/>
            <person name="Cuomo C."/>
            <person name="Shea T."/>
            <person name="Young S.K."/>
            <person name="Zeng Q."/>
            <person name="Koehrsen M."/>
            <person name="Haas B."/>
            <person name="Borodovsky M."/>
            <person name="Guigo R."/>
            <person name="Alvarado L."/>
            <person name="Berlin A."/>
            <person name="Borenstein D."/>
            <person name="Chen Z."/>
            <person name="Engels R."/>
            <person name="Freedman E."/>
            <person name="Gellesch M."/>
            <person name="Goldberg J."/>
            <person name="Griggs A."/>
            <person name="Gujja S."/>
            <person name="Heiman D."/>
            <person name="Hepburn T."/>
            <person name="Howarth C."/>
            <person name="Jen D."/>
            <person name="Larson L."/>
            <person name="Lewis B."/>
            <person name="Mehta T."/>
            <person name="Park D."/>
            <person name="Pearson M."/>
            <person name="Roberts A."/>
            <person name="Saif S."/>
            <person name="Shenoy N."/>
            <person name="Sisk P."/>
            <person name="Stolte C."/>
            <person name="Sykes S."/>
            <person name="Walk T."/>
            <person name="White J."/>
            <person name="Yandava C."/>
            <person name="Burger G."/>
            <person name="Gray M.W."/>
            <person name="Holland P.W.H."/>
            <person name="King N."/>
            <person name="Lang F.B.F."/>
            <person name="Roger A.J."/>
            <person name="Ruiz-Trillo I."/>
            <person name="Lander E."/>
            <person name="Nusbaum C."/>
        </authorList>
    </citation>
    <scope>NUCLEOTIDE SEQUENCE [LARGE SCALE GENOMIC DNA]</scope>
    <source>
        <strain evidence="2">ATCC 38327</strain>
    </source>
</reference>
<dbReference type="PANTHER" id="PTHR34365:SF7">
    <property type="entry name" value="GLYCINE-RICH DOMAIN-CONTAINING PROTEIN 1"/>
    <property type="match status" value="1"/>
</dbReference>
<gene>
    <name evidence="1" type="ORF">AMAG_00082</name>
</gene>
<dbReference type="OrthoDB" id="2684236at2759"/>
<organism evidence="1 2">
    <name type="scientific">Allomyces macrogynus (strain ATCC 38327)</name>
    <name type="common">Allomyces javanicus var. macrogynus</name>
    <dbReference type="NCBI Taxonomy" id="578462"/>
    <lineage>
        <taxon>Eukaryota</taxon>
        <taxon>Fungi</taxon>
        <taxon>Fungi incertae sedis</taxon>
        <taxon>Blastocladiomycota</taxon>
        <taxon>Blastocladiomycetes</taxon>
        <taxon>Blastocladiales</taxon>
        <taxon>Blastocladiaceae</taxon>
        <taxon>Allomyces</taxon>
    </lineage>
</organism>
<dbReference type="AlphaFoldDB" id="A0A0L0RUM2"/>
<proteinExistence type="predicted"/>
<name>A0A0L0RUM2_ALLM3</name>
<sequence>MLAMPEYAAFRLHKKTYACTECATAITAEHAAVRRFLTIVQHAPLASIAGTRLHPKAFMAMGKHHGNVHDLKTLFMHAAWAKTPASLPALPTWADIKSTAFVPIMSEVKGKLALPGNLIRFNLVQRAFEDVTVGPWSMDMYPKFLVAAAARRLVNTTLVPTNPIDLAWHTHQFAPTAYARDTLAVVGRVMNHDNSDDEVTEKRISEGGYAMPALWDVLFDEDFSQPKIAHGDLTLKDSAEKARSQRYCSTCDGDCGWMAAEQPGCVCE</sequence>
<dbReference type="VEuPathDB" id="FungiDB:AMAG_00082"/>
<keyword evidence="2" id="KW-1185">Reference proteome</keyword>
<dbReference type="Pfam" id="PF07173">
    <property type="entry name" value="GRDP-like"/>
    <property type="match status" value="1"/>
</dbReference>
<dbReference type="Proteomes" id="UP000054350">
    <property type="component" value="Unassembled WGS sequence"/>
</dbReference>
<evidence type="ECO:0000313" key="1">
    <source>
        <dbReference type="EMBL" id="KNE54082.1"/>
    </source>
</evidence>
<dbReference type="EMBL" id="GG745328">
    <property type="protein sequence ID" value="KNE54082.1"/>
    <property type="molecule type" value="Genomic_DNA"/>
</dbReference>